<dbReference type="PANTHER" id="PTHR10000">
    <property type="entry name" value="PHOSPHOSERINE PHOSPHATASE"/>
    <property type="match status" value="1"/>
</dbReference>
<keyword evidence="2" id="KW-1185">Reference proteome</keyword>
<dbReference type="InterPro" id="IPR036412">
    <property type="entry name" value="HAD-like_sf"/>
</dbReference>
<sequence length="275" mass="32125">MDLYVSDLDGTLLNSNKKVSLESKNILNELINKGVNFTIATARTPATVVDLLEGVNLKIPATLMNGVLIYDINKRNYIDTKDIHKDSVNKMLKIFKEYKKDFFVYTIRDNHLWVYYREFKWNIEQDFYNERCNKSLKTFVKIEDYVEAIKDSKVINFIIFDKLDFIKEIYEEIKNVEGITTDFYEDIYEKGMYYLEAYSSKASKANGIELLKEYVNHSKLITFGDNVNDIPMFKISDECYAMENAVDKLKKLATNVIDSNNNDGVVKFIKEREGK</sequence>
<dbReference type="NCBIfam" id="TIGR01484">
    <property type="entry name" value="HAD-SF-IIB"/>
    <property type="match status" value="1"/>
</dbReference>
<dbReference type="SUPFAM" id="SSF56784">
    <property type="entry name" value="HAD-like"/>
    <property type="match status" value="1"/>
</dbReference>
<dbReference type="GO" id="GO:0000287">
    <property type="term" value="F:magnesium ion binding"/>
    <property type="evidence" value="ECO:0007669"/>
    <property type="project" value="TreeGrafter"/>
</dbReference>
<reference evidence="1 2" key="1">
    <citation type="submission" date="2019-10" db="EMBL/GenBank/DDBJ databases">
        <title>The Genome Sequence of Clostridium tarantellae Isolated from Fish Brain.</title>
        <authorList>
            <person name="Bano L."/>
            <person name="Kiel M."/>
            <person name="Sales G."/>
            <person name="Doxey A.C."/>
            <person name="Mansfield M.J."/>
            <person name="Schiavone M."/>
            <person name="Rossetto O."/>
            <person name="Pirazzini M."/>
            <person name="Dobrindt U."/>
            <person name="Montecucco C."/>
        </authorList>
    </citation>
    <scope>NUCLEOTIDE SEQUENCE [LARGE SCALE GENOMIC DNA]</scope>
    <source>
        <strain evidence="1 2">DSM 3997</strain>
    </source>
</reference>
<dbReference type="InterPro" id="IPR006379">
    <property type="entry name" value="HAD-SF_hydro_IIB"/>
</dbReference>
<dbReference type="NCBIfam" id="TIGR00099">
    <property type="entry name" value="Cof-subfamily"/>
    <property type="match status" value="1"/>
</dbReference>
<dbReference type="InterPro" id="IPR000150">
    <property type="entry name" value="Cof"/>
</dbReference>
<comment type="caution">
    <text evidence="1">The sequence shown here is derived from an EMBL/GenBank/DDBJ whole genome shotgun (WGS) entry which is preliminary data.</text>
</comment>
<evidence type="ECO:0000313" key="2">
    <source>
        <dbReference type="Proteomes" id="UP000430345"/>
    </source>
</evidence>
<accession>A0A6I1MMP4</accession>
<keyword evidence="1" id="KW-0378">Hydrolase</keyword>
<dbReference type="Pfam" id="PF08282">
    <property type="entry name" value="Hydrolase_3"/>
    <property type="match status" value="1"/>
</dbReference>
<gene>
    <name evidence="1" type="ORF">GBZ86_13060</name>
</gene>
<dbReference type="OrthoDB" id="9810101at2"/>
<dbReference type="RefSeq" id="WP_152891318.1">
    <property type="nucleotide sequence ID" value="NZ_WHJC01000274.1"/>
</dbReference>
<dbReference type="Gene3D" id="3.40.50.1000">
    <property type="entry name" value="HAD superfamily/HAD-like"/>
    <property type="match status" value="1"/>
</dbReference>
<name>A0A6I1MMP4_9CLOT</name>
<dbReference type="AlphaFoldDB" id="A0A6I1MMP4"/>
<organism evidence="1 2">
    <name type="scientific">Clostridium tarantellae</name>
    <dbReference type="NCBI Taxonomy" id="39493"/>
    <lineage>
        <taxon>Bacteria</taxon>
        <taxon>Bacillati</taxon>
        <taxon>Bacillota</taxon>
        <taxon>Clostridia</taxon>
        <taxon>Eubacteriales</taxon>
        <taxon>Clostridiaceae</taxon>
        <taxon>Clostridium</taxon>
    </lineage>
</organism>
<protein>
    <submittedName>
        <fullName evidence="1">Cof-type HAD-IIB family hydrolase</fullName>
    </submittedName>
</protein>
<dbReference type="EMBL" id="WHJC01000274">
    <property type="protein sequence ID" value="MPQ44665.1"/>
    <property type="molecule type" value="Genomic_DNA"/>
</dbReference>
<dbReference type="InterPro" id="IPR023214">
    <property type="entry name" value="HAD_sf"/>
</dbReference>
<proteinExistence type="predicted"/>
<dbReference type="PANTHER" id="PTHR10000:SF8">
    <property type="entry name" value="HAD SUPERFAMILY HYDROLASE-LIKE, TYPE 3"/>
    <property type="match status" value="1"/>
</dbReference>
<dbReference type="GO" id="GO:0016791">
    <property type="term" value="F:phosphatase activity"/>
    <property type="evidence" value="ECO:0007669"/>
    <property type="project" value="TreeGrafter"/>
</dbReference>
<evidence type="ECO:0000313" key="1">
    <source>
        <dbReference type="EMBL" id="MPQ44665.1"/>
    </source>
</evidence>
<dbReference type="Proteomes" id="UP000430345">
    <property type="component" value="Unassembled WGS sequence"/>
</dbReference>
<dbReference type="GO" id="GO:0005829">
    <property type="term" value="C:cytosol"/>
    <property type="evidence" value="ECO:0007669"/>
    <property type="project" value="TreeGrafter"/>
</dbReference>
<dbReference type="Gene3D" id="3.30.1240.10">
    <property type="match status" value="1"/>
</dbReference>